<reference evidence="2 3" key="1">
    <citation type="submission" date="2013-05" db="EMBL/GenBank/DDBJ databases">
        <title>Drechslerella stenobrocha genome reveals carnivorous origination and mechanical trapping mechanism of predatory fungi.</title>
        <authorList>
            <person name="Liu X."/>
            <person name="Zhang W."/>
            <person name="Liu K."/>
        </authorList>
    </citation>
    <scope>NUCLEOTIDE SEQUENCE [LARGE SCALE GENOMIC DNA]</scope>
    <source>
        <strain evidence="2 3">248</strain>
    </source>
</reference>
<feature type="region of interest" description="Disordered" evidence="1">
    <location>
        <begin position="13"/>
        <end position="186"/>
    </location>
</feature>
<accession>W7IAQ7</accession>
<evidence type="ECO:0000313" key="2">
    <source>
        <dbReference type="EMBL" id="EWC46160.1"/>
    </source>
</evidence>
<keyword evidence="3" id="KW-1185">Reference proteome</keyword>
<dbReference type="EMBL" id="KI966420">
    <property type="protein sequence ID" value="EWC46160.1"/>
    <property type="molecule type" value="Genomic_DNA"/>
</dbReference>
<gene>
    <name evidence="2" type="ORF">DRE_04538</name>
</gene>
<feature type="compositionally biased region" description="Low complexity" evidence="1">
    <location>
        <begin position="13"/>
        <end position="34"/>
    </location>
</feature>
<dbReference type="OrthoDB" id="3045089at2759"/>
<dbReference type="HOGENOM" id="CLU_990535_0_0_1"/>
<evidence type="ECO:0000256" key="1">
    <source>
        <dbReference type="SAM" id="MobiDB-lite"/>
    </source>
</evidence>
<proteinExistence type="predicted"/>
<dbReference type="AlphaFoldDB" id="W7IAQ7"/>
<evidence type="ECO:0000313" key="3">
    <source>
        <dbReference type="Proteomes" id="UP000024837"/>
    </source>
</evidence>
<dbReference type="Proteomes" id="UP000024837">
    <property type="component" value="Unassembled WGS sequence"/>
</dbReference>
<name>W7IAQ7_9PEZI</name>
<feature type="compositionally biased region" description="Polar residues" evidence="1">
    <location>
        <begin position="35"/>
        <end position="44"/>
    </location>
</feature>
<feature type="compositionally biased region" description="Acidic residues" evidence="1">
    <location>
        <begin position="65"/>
        <end position="74"/>
    </location>
</feature>
<sequence length="281" mass="31055">MPINIIIDHTESVDGSSLVSSRDSSSYEHISSSSKYNRIPSQVPYNIPPVDYTDNEGDTYGSESDTWDDDDIEPSESASRPGARKPVSRASASRLGYPPPRSSYAPTHSQRDFSEYGTETTESDNEDFPPQQQTFRRPNAGGGQQPPPRALPPAHGAAWGRGAAPPYGHQRAPPPAGHAPPHLANTPSEVHMAVEGGPLWCNTGGMTTIMMNGLRMIMTRPLGLPNSGDDNKRSMPKLKLKLMLRLRPRLRRKPRLKRPTHMPRLKRPIRLGCETFTYGNR</sequence>
<organism evidence="2 3">
    <name type="scientific">Drechslerella stenobrocha 248</name>
    <dbReference type="NCBI Taxonomy" id="1043628"/>
    <lineage>
        <taxon>Eukaryota</taxon>
        <taxon>Fungi</taxon>
        <taxon>Dikarya</taxon>
        <taxon>Ascomycota</taxon>
        <taxon>Pezizomycotina</taxon>
        <taxon>Orbiliomycetes</taxon>
        <taxon>Orbiliales</taxon>
        <taxon>Orbiliaceae</taxon>
        <taxon>Drechslerella</taxon>
    </lineage>
</organism>
<protein>
    <submittedName>
        <fullName evidence="2">Uncharacterized protein</fullName>
    </submittedName>
</protein>